<comment type="caution">
    <text evidence="2">The sequence shown here is derived from an EMBL/GenBank/DDBJ whole genome shotgun (WGS) entry which is preliminary data.</text>
</comment>
<dbReference type="RefSeq" id="WP_133627657.1">
    <property type="nucleotide sequence ID" value="NZ_SOAZ01000006.1"/>
</dbReference>
<evidence type="ECO:0000256" key="1">
    <source>
        <dbReference type="SAM" id="Coils"/>
    </source>
</evidence>
<dbReference type="Gene3D" id="6.10.280.220">
    <property type="match status" value="1"/>
</dbReference>
<evidence type="ECO:0000313" key="2">
    <source>
        <dbReference type="EMBL" id="TDT61545.1"/>
    </source>
</evidence>
<feature type="coiled-coil region" evidence="1">
    <location>
        <begin position="1"/>
        <end position="70"/>
    </location>
</feature>
<dbReference type="EMBL" id="SOAZ01000006">
    <property type="protein sequence ID" value="TDT61545.1"/>
    <property type="molecule type" value="Genomic_DNA"/>
</dbReference>
<accession>A0A4R7KS04</accession>
<keyword evidence="3" id="KW-1185">Reference proteome</keyword>
<sequence>MKNYEAKLSELKDRLETSKNKKIKAETKLEQLQNQKNDIIKELKNMGVSPENLDDEIKKLESEIEKLIMEVDNMVPKDI</sequence>
<name>A0A4R7KS04_9CLOT</name>
<dbReference type="Proteomes" id="UP000295325">
    <property type="component" value="Unassembled WGS sequence"/>
</dbReference>
<dbReference type="AlphaFoldDB" id="A0A4R7KS04"/>
<gene>
    <name evidence="2" type="ORF">EDD71_10629</name>
</gene>
<keyword evidence="1" id="KW-0175">Coiled coil</keyword>
<dbReference type="OrthoDB" id="1955122at2"/>
<organism evidence="2 3">
    <name type="scientific">Fonticella tunisiensis</name>
    <dbReference type="NCBI Taxonomy" id="1096341"/>
    <lineage>
        <taxon>Bacteria</taxon>
        <taxon>Bacillati</taxon>
        <taxon>Bacillota</taxon>
        <taxon>Clostridia</taxon>
        <taxon>Eubacteriales</taxon>
        <taxon>Clostridiaceae</taxon>
        <taxon>Fonticella</taxon>
    </lineage>
</organism>
<reference evidence="2 3" key="1">
    <citation type="submission" date="2019-03" db="EMBL/GenBank/DDBJ databases">
        <title>Genomic Encyclopedia of Type Strains, Phase IV (KMG-IV): sequencing the most valuable type-strain genomes for metagenomic binning, comparative biology and taxonomic classification.</title>
        <authorList>
            <person name="Goeker M."/>
        </authorList>
    </citation>
    <scope>NUCLEOTIDE SEQUENCE [LARGE SCALE GENOMIC DNA]</scope>
    <source>
        <strain evidence="2 3">DSM 24455</strain>
    </source>
</reference>
<protein>
    <submittedName>
        <fullName evidence="2">Uncharacterized protein</fullName>
    </submittedName>
</protein>
<proteinExistence type="predicted"/>
<evidence type="ECO:0000313" key="3">
    <source>
        <dbReference type="Proteomes" id="UP000295325"/>
    </source>
</evidence>